<gene>
    <name evidence="2" type="primary">ccmI</name>
    <name evidence="2" type="ORF">OEW28_06800</name>
</gene>
<dbReference type="EMBL" id="JAOWKY010000001">
    <property type="protein sequence ID" value="MCV2868334.1"/>
    <property type="molecule type" value="Genomic_DNA"/>
</dbReference>
<organism evidence="2 3">
    <name type="scientific">Albidovulum marisflavi</name>
    <dbReference type="NCBI Taxonomy" id="2984159"/>
    <lineage>
        <taxon>Bacteria</taxon>
        <taxon>Pseudomonadati</taxon>
        <taxon>Pseudomonadota</taxon>
        <taxon>Alphaproteobacteria</taxon>
        <taxon>Rhodobacterales</taxon>
        <taxon>Paracoccaceae</taxon>
        <taxon>Albidovulum</taxon>
    </lineage>
</organism>
<evidence type="ECO:0000313" key="2">
    <source>
        <dbReference type="EMBL" id="MCV2868334.1"/>
    </source>
</evidence>
<dbReference type="SUPFAM" id="SSF48452">
    <property type="entry name" value="TPR-like"/>
    <property type="match status" value="1"/>
</dbReference>
<reference evidence="2 3" key="1">
    <citation type="submission" date="2022-10" db="EMBL/GenBank/DDBJ databases">
        <title>Defluviimonas sp. nov., isolated from ocean surface water.</title>
        <authorList>
            <person name="He W."/>
            <person name="Wang L."/>
            <person name="Zhang D.-F."/>
        </authorList>
    </citation>
    <scope>NUCLEOTIDE SEQUENCE [LARGE SCALE GENOMIC DNA]</scope>
    <source>
        <strain evidence="2 3">WL0002</strain>
    </source>
</reference>
<dbReference type="InterPro" id="IPR011990">
    <property type="entry name" value="TPR-like_helical_dom_sf"/>
</dbReference>
<evidence type="ECO:0000256" key="1">
    <source>
        <dbReference type="ARBA" id="ARBA00022748"/>
    </source>
</evidence>
<protein>
    <submittedName>
        <fullName evidence="2">C-type cytochrome biogenesis protein CcmI</fullName>
    </submittedName>
</protein>
<proteinExistence type="predicted"/>
<comment type="caution">
    <text evidence="2">The sequence shown here is derived from an EMBL/GenBank/DDBJ whole genome shotgun (WGS) entry which is preliminary data.</text>
</comment>
<evidence type="ECO:0000313" key="3">
    <source>
        <dbReference type="Proteomes" id="UP001652542"/>
    </source>
</evidence>
<dbReference type="InterPro" id="IPR017560">
    <property type="entry name" value="Cyt_c_biogenesis_CcmI"/>
</dbReference>
<name>A0ABT2ZB16_9RHOB</name>
<dbReference type="Gene3D" id="1.25.40.10">
    <property type="entry name" value="Tetratricopeptide repeat domain"/>
    <property type="match status" value="1"/>
</dbReference>
<keyword evidence="3" id="KW-1185">Reference proteome</keyword>
<dbReference type="Proteomes" id="UP001652542">
    <property type="component" value="Unassembled WGS sequence"/>
</dbReference>
<dbReference type="RefSeq" id="WP_263733949.1">
    <property type="nucleotide sequence ID" value="NZ_JAOWKY010000001.1"/>
</dbReference>
<accession>A0ABT2ZB16</accession>
<dbReference type="NCBIfam" id="TIGR03142">
    <property type="entry name" value="cytochro_ccmI"/>
    <property type="match status" value="1"/>
</dbReference>
<keyword evidence="1" id="KW-0201">Cytochrome c-type biogenesis</keyword>
<sequence>MLFWIIAAALAAFVVATLWRASLGGEVSLGSAQHDISVYRDQLAEVERDLTRGVIGAEDAERLRIEISRRILAADRARAEVSDSARGPRLAVPVVAGLILLGATALYLRLGTPEMPDMPMSDRVAAAAELKAARPTQEQAEAAVPDQLIEPDPEFAALMEKLRLSTQEHPDLAEGFRLLATYEARLGNFGNAARAKSRFIALLPEADVRADDYAELADLLIRAAGGIVTADAEAAIGATLARDPANGTARFYAGLMEFQTGRPDHAFTIWRSLLETGPQNAPWIPYLRENIVTVAAMAGVDYAPPAALSGPSSADMAAAAEMSAEDRSAMIRTMVEGLETRLSSDGGTPAEWARLIGALGVLGEPERAQAAYEAARTANADDPAAMAEIDAAAERAGISR</sequence>